<evidence type="ECO:0000259" key="6">
    <source>
        <dbReference type="Pfam" id="PF04116"/>
    </source>
</evidence>
<comment type="subcellular location">
    <subcellularLocation>
        <location evidence="1">Membrane</location>
    </subcellularLocation>
</comment>
<dbReference type="PANTHER" id="PTHR11863">
    <property type="entry name" value="STEROL DESATURASE"/>
    <property type="match status" value="1"/>
</dbReference>
<organism evidence="7 8">
    <name type="scientific">Litorivivens lipolytica</name>
    <dbReference type="NCBI Taxonomy" id="1524264"/>
    <lineage>
        <taxon>Bacteria</taxon>
        <taxon>Pseudomonadati</taxon>
        <taxon>Pseudomonadota</taxon>
        <taxon>Gammaproteobacteria</taxon>
        <taxon>Litorivivens</taxon>
    </lineage>
</organism>
<evidence type="ECO:0000256" key="5">
    <source>
        <dbReference type="SAM" id="Phobius"/>
    </source>
</evidence>
<keyword evidence="3 5" id="KW-1133">Transmembrane helix</keyword>
<keyword evidence="4 5" id="KW-0472">Membrane</keyword>
<dbReference type="AlphaFoldDB" id="A0A7W4W410"/>
<dbReference type="InterPro" id="IPR050307">
    <property type="entry name" value="Sterol_Desaturase_Related"/>
</dbReference>
<evidence type="ECO:0000313" key="7">
    <source>
        <dbReference type="EMBL" id="MBB3046935.1"/>
    </source>
</evidence>
<protein>
    <submittedName>
        <fullName evidence="7">Sterol desaturase/sphingolipid hydroxylase (Fatty acid hydroxylase superfamily)</fullName>
    </submittedName>
</protein>
<feature type="transmembrane region" description="Helical" evidence="5">
    <location>
        <begin position="87"/>
        <end position="106"/>
    </location>
</feature>
<feature type="domain" description="Fatty acid hydroxylase" evidence="6">
    <location>
        <begin position="94"/>
        <end position="230"/>
    </location>
</feature>
<dbReference type="GO" id="GO:0005506">
    <property type="term" value="F:iron ion binding"/>
    <property type="evidence" value="ECO:0007669"/>
    <property type="project" value="InterPro"/>
</dbReference>
<reference evidence="7 8" key="1">
    <citation type="submission" date="2020-08" db="EMBL/GenBank/DDBJ databases">
        <title>Genomic Encyclopedia of Type Strains, Phase III (KMG-III): the genomes of soil and plant-associated and newly described type strains.</title>
        <authorList>
            <person name="Whitman W."/>
        </authorList>
    </citation>
    <scope>NUCLEOTIDE SEQUENCE [LARGE SCALE GENOMIC DNA]</scope>
    <source>
        <strain evidence="7 8">CECT 8654</strain>
    </source>
</reference>
<evidence type="ECO:0000256" key="4">
    <source>
        <dbReference type="ARBA" id="ARBA00023136"/>
    </source>
</evidence>
<dbReference type="GO" id="GO:0016020">
    <property type="term" value="C:membrane"/>
    <property type="evidence" value="ECO:0007669"/>
    <property type="project" value="UniProtKB-SubCell"/>
</dbReference>
<evidence type="ECO:0000256" key="2">
    <source>
        <dbReference type="ARBA" id="ARBA00022692"/>
    </source>
</evidence>
<evidence type="ECO:0000313" key="8">
    <source>
        <dbReference type="Proteomes" id="UP000537130"/>
    </source>
</evidence>
<sequence length="232" mass="26581">MSYDWQATLILLATLTVVTVTGNFLVKRIRAFDGMRDINREEDQRKIAQDKYPPIVASTRKIGGITNLVFYALVVPFIVTINSQPLWKILLDIVAILMVYDFFYYLTHRFVFHGKGYFRKIHGLHHQARKPTHIDAYYVHPLETFIGIALFMGSAALLGIFMGPFHVATLAVCVLVFQNLNVINHCHIRMDSFPGRTLSWISVKHANHHKDMQQGNYATITLLYDKVFGTLV</sequence>
<dbReference type="EMBL" id="JACHWY010000001">
    <property type="protein sequence ID" value="MBB3046935.1"/>
    <property type="molecule type" value="Genomic_DNA"/>
</dbReference>
<gene>
    <name evidence="7" type="ORF">FHR99_001171</name>
</gene>
<feature type="transmembrane region" description="Helical" evidence="5">
    <location>
        <begin position="6"/>
        <end position="26"/>
    </location>
</feature>
<dbReference type="RefSeq" id="WP_183409588.1">
    <property type="nucleotide sequence ID" value="NZ_JACHWY010000001.1"/>
</dbReference>
<dbReference type="Proteomes" id="UP000537130">
    <property type="component" value="Unassembled WGS sequence"/>
</dbReference>
<feature type="transmembrane region" description="Helical" evidence="5">
    <location>
        <begin position="165"/>
        <end position="183"/>
    </location>
</feature>
<keyword evidence="2 5" id="KW-0812">Transmembrane</keyword>
<dbReference type="InterPro" id="IPR006694">
    <property type="entry name" value="Fatty_acid_hydroxylase"/>
</dbReference>
<accession>A0A7W4W410</accession>
<dbReference type="Pfam" id="PF04116">
    <property type="entry name" value="FA_hydroxylase"/>
    <property type="match status" value="1"/>
</dbReference>
<feature type="transmembrane region" description="Helical" evidence="5">
    <location>
        <begin position="137"/>
        <end position="159"/>
    </location>
</feature>
<dbReference type="GO" id="GO:0008610">
    <property type="term" value="P:lipid biosynthetic process"/>
    <property type="evidence" value="ECO:0007669"/>
    <property type="project" value="InterPro"/>
</dbReference>
<feature type="transmembrane region" description="Helical" evidence="5">
    <location>
        <begin position="62"/>
        <end position="81"/>
    </location>
</feature>
<dbReference type="GO" id="GO:0016491">
    <property type="term" value="F:oxidoreductase activity"/>
    <property type="evidence" value="ECO:0007669"/>
    <property type="project" value="InterPro"/>
</dbReference>
<keyword evidence="8" id="KW-1185">Reference proteome</keyword>
<proteinExistence type="predicted"/>
<name>A0A7W4W410_9GAMM</name>
<evidence type="ECO:0000256" key="1">
    <source>
        <dbReference type="ARBA" id="ARBA00004370"/>
    </source>
</evidence>
<comment type="caution">
    <text evidence="7">The sequence shown here is derived from an EMBL/GenBank/DDBJ whole genome shotgun (WGS) entry which is preliminary data.</text>
</comment>
<evidence type="ECO:0000256" key="3">
    <source>
        <dbReference type="ARBA" id="ARBA00022989"/>
    </source>
</evidence>